<gene>
    <name evidence="7" type="ORF">MNBD_GAMMA16-330</name>
</gene>
<evidence type="ECO:0000256" key="1">
    <source>
        <dbReference type="ARBA" id="ARBA00022448"/>
    </source>
</evidence>
<dbReference type="GO" id="GO:0005506">
    <property type="term" value="F:iron ion binding"/>
    <property type="evidence" value="ECO:0007669"/>
    <property type="project" value="InterPro"/>
</dbReference>
<evidence type="ECO:0000256" key="2">
    <source>
        <dbReference type="ARBA" id="ARBA00022617"/>
    </source>
</evidence>
<dbReference type="SUPFAM" id="SSF46626">
    <property type="entry name" value="Cytochrome c"/>
    <property type="match status" value="1"/>
</dbReference>
<dbReference type="InterPro" id="IPR002324">
    <property type="entry name" value="Cyt_c_ID"/>
</dbReference>
<dbReference type="Gene3D" id="1.10.760.10">
    <property type="entry name" value="Cytochrome c-like domain"/>
    <property type="match status" value="1"/>
</dbReference>
<protein>
    <recommendedName>
        <fullName evidence="6">Cytochrome c domain-containing protein</fullName>
    </recommendedName>
</protein>
<keyword evidence="4" id="KW-0249">Electron transport</keyword>
<keyword evidence="5" id="KW-0408">Iron</keyword>
<dbReference type="PROSITE" id="PS51007">
    <property type="entry name" value="CYTC"/>
    <property type="match status" value="1"/>
</dbReference>
<evidence type="ECO:0000256" key="3">
    <source>
        <dbReference type="ARBA" id="ARBA00022723"/>
    </source>
</evidence>
<evidence type="ECO:0000256" key="4">
    <source>
        <dbReference type="ARBA" id="ARBA00022982"/>
    </source>
</evidence>
<dbReference type="AlphaFoldDB" id="A0A3B0ZAU4"/>
<evidence type="ECO:0000259" key="6">
    <source>
        <dbReference type="PROSITE" id="PS51007"/>
    </source>
</evidence>
<dbReference type="InterPro" id="IPR036909">
    <property type="entry name" value="Cyt_c-like_dom_sf"/>
</dbReference>
<sequence length="137" mass="15433">MKYYHYGISLVILILLSGCKIDTDETTRAVEESLNNEKATTAWQYLDRSITLARANGCWACHRVERGILGPGWRAVSKHYKNDPNGRDWLLYKVKNGGAGVWTETTSGAVMPAYSPRVSDEHISQLVDFILSLEKDK</sequence>
<organism evidence="7">
    <name type="scientific">hydrothermal vent metagenome</name>
    <dbReference type="NCBI Taxonomy" id="652676"/>
    <lineage>
        <taxon>unclassified sequences</taxon>
        <taxon>metagenomes</taxon>
        <taxon>ecological metagenomes</taxon>
    </lineage>
</organism>
<keyword evidence="1" id="KW-0813">Transport</keyword>
<keyword evidence="2" id="KW-0349">Heme</keyword>
<keyword evidence="3" id="KW-0479">Metal-binding</keyword>
<feature type="domain" description="Cytochrome c" evidence="6">
    <location>
        <begin position="37"/>
        <end position="134"/>
    </location>
</feature>
<evidence type="ECO:0000313" key="7">
    <source>
        <dbReference type="EMBL" id="VAW85333.1"/>
    </source>
</evidence>
<dbReference type="InterPro" id="IPR009056">
    <property type="entry name" value="Cyt_c-like_dom"/>
</dbReference>
<name>A0A3B0ZAU4_9ZZZZ</name>
<dbReference type="EMBL" id="UOFO01000068">
    <property type="protein sequence ID" value="VAW85333.1"/>
    <property type="molecule type" value="Genomic_DNA"/>
</dbReference>
<dbReference type="GO" id="GO:0009055">
    <property type="term" value="F:electron transfer activity"/>
    <property type="evidence" value="ECO:0007669"/>
    <property type="project" value="InterPro"/>
</dbReference>
<accession>A0A3B0ZAU4</accession>
<dbReference type="GO" id="GO:0020037">
    <property type="term" value="F:heme binding"/>
    <property type="evidence" value="ECO:0007669"/>
    <property type="project" value="InterPro"/>
</dbReference>
<dbReference type="Pfam" id="PF00034">
    <property type="entry name" value="Cytochrom_C"/>
    <property type="match status" value="1"/>
</dbReference>
<evidence type="ECO:0000256" key="5">
    <source>
        <dbReference type="ARBA" id="ARBA00023004"/>
    </source>
</evidence>
<proteinExistence type="predicted"/>
<reference evidence="7" key="1">
    <citation type="submission" date="2018-06" db="EMBL/GenBank/DDBJ databases">
        <authorList>
            <person name="Zhirakovskaya E."/>
        </authorList>
    </citation>
    <scope>NUCLEOTIDE SEQUENCE</scope>
</reference>
<dbReference type="PRINTS" id="PR00606">
    <property type="entry name" value="CYTCHROMECID"/>
</dbReference>
<dbReference type="PROSITE" id="PS51257">
    <property type="entry name" value="PROKAR_LIPOPROTEIN"/>
    <property type="match status" value="1"/>
</dbReference>